<organism evidence="1 2">
    <name type="scientific">Roseburia inulinivorans DSM 16841</name>
    <dbReference type="NCBI Taxonomy" id="622312"/>
    <lineage>
        <taxon>Bacteria</taxon>
        <taxon>Bacillati</taxon>
        <taxon>Bacillota</taxon>
        <taxon>Clostridia</taxon>
        <taxon>Lachnospirales</taxon>
        <taxon>Lachnospiraceae</taxon>
        <taxon>Roseburia</taxon>
    </lineage>
</organism>
<dbReference type="EMBL" id="ACFY01000020">
    <property type="protein sequence ID" value="EEG95775.1"/>
    <property type="molecule type" value="Genomic_DNA"/>
</dbReference>
<reference evidence="1 2" key="1">
    <citation type="submission" date="2009-02" db="EMBL/GenBank/DDBJ databases">
        <authorList>
            <person name="Fulton L."/>
            <person name="Clifton S."/>
            <person name="Fulton B."/>
            <person name="Xu J."/>
            <person name="Minx P."/>
            <person name="Pepin K.H."/>
            <person name="Johnson M."/>
            <person name="Bhonagiri V."/>
            <person name="Nash W.E."/>
            <person name="Mardis E.R."/>
            <person name="Wilson R.K."/>
        </authorList>
    </citation>
    <scope>NUCLEOTIDE SEQUENCE [LARGE SCALE GENOMIC DNA]</scope>
    <source>
        <strain evidence="1 2">DSM 16841</strain>
    </source>
</reference>
<evidence type="ECO:0000313" key="1">
    <source>
        <dbReference type="EMBL" id="EEG95775.1"/>
    </source>
</evidence>
<sequence>MIVHERVDRMVKMSGTAIIRFYYRLKQQLETVFVYLQTKPQYMILITFKTDFFQKHS</sequence>
<gene>
    <name evidence="1" type="ORF">ROSEINA2194_00375</name>
</gene>
<reference evidence="1 2" key="2">
    <citation type="submission" date="2009-03" db="EMBL/GenBank/DDBJ databases">
        <title>Draft genome sequence of Roseburia inulinivorans (DSM 16841).</title>
        <authorList>
            <person name="Sudarsanam P."/>
            <person name="Ley R."/>
            <person name="Guruge J."/>
            <person name="Turnbaugh P.J."/>
            <person name="Mahowald M."/>
            <person name="Liep D."/>
            <person name="Gordon J."/>
        </authorList>
    </citation>
    <scope>NUCLEOTIDE SEQUENCE [LARGE SCALE GENOMIC DNA]</scope>
    <source>
        <strain evidence="1 2">DSM 16841</strain>
    </source>
</reference>
<dbReference type="Proteomes" id="UP000003561">
    <property type="component" value="Unassembled WGS sequence"/>
</dbReference>
<comment type="caution">
    <text evidence="1">The sequence shown here is derived from an EMBL/GenBank/DDBJ whole genome shotgun (WGS) entry which is preliminary data.</text>
</comment>
<accession>C0FNS6</accession>
<proteinExistence type="predicted"/>
<protein>
    <submittedName>
        <fullName evidence="1">Uncharacterized protein</fullName>
    </submittedName>
</protein>
<dbReference type="AlphaFoldDB" id="C0FNS6"/>
<evidence type="ECO:0000313" key="2">
    <source>
        <dbReference type="Proteomes" id="UP000003561"/>
    </source>
</evidence>
<name>C0FNS6_9FIRM</name>